<sequence>MNIPHRICKFLSEEPEQEKIRNRFPLKMLLQQNLESYKGLRAKRQSPTSTKGKIGTTSPISNAAKKQLKKMETTIVWTTVHSMA</sequence>
<keyword evidence="3" id="KW-1185">Reference proteome</keyword>
<dbReference type="EMBL" id="BQNB010010766">
    <property type="protein sequence ID" value="GJS81688.1"/>
    <property type="molecule type" value="Genomic_DNA"/>
</dbReference>
<organism evidence="2 3">
    <name type="scientific">Tanacetum coccineum</name>
    <dbReference type="NCBI Taxonomy" id="301880"/>
    <lineage>
        <taxon>Eukaryota</taxon>
        <taxon>Viridiplantae</taxon>
        <taxon>Streptophyta</taxon>
        <taxon>Embryophyta</taxon>
        <taxon>Tracheophyta</taxon>
        <taxon>Spermatophyta</taxon>
        <taxon>Magnoliopsida</taxon>
        <taxon>eudicotyledons</taxon>
        <taxon>Gunneridae</taxon>
        <taxon>Pentapetalae</taxon>
        <taxon>asterids</taxon>
        <taxon>campanulids</taxon>
        <taxon>Asterales</taxon>
        <taxon>Asteraceae</taxon>
        <taxon>Asteroideae</taxon>
        <taxon>Anthemideae</taxon>
        <taxon>Anthemidinae</taxon>
        <taxon>Tanacetum</taxon>
    </lineage>
</organism>
<reference evidence="2" key="1">
    <citation type="journal article" date="2022" name="Int. J. Mol. Sci.">
        <title>Draft Genome of Tanacetum Coccineum: Genomic Comparison of Closely Related Tanacetum-Family Plants.</title>
        <authorList>
            <person name="Yamashiro T."/>
            <person name="Shiraishi A."/>
            <person name="Nakayama K."/>
            <person name="Satake H."/>
        </authorList>
    </citation>
    <scope>NUCLEOTIDE SEQUENCE</scope>
</reference>
<reference evidence="2" key="2">
    <citation type="submission" date="2022-01" db="EMBL/GenBank/DDBJ databases">
        <authorList>
            <person name="Yamashiro T."/>
            <person name="Shiraishi A."/>
            <person name="Satake H."/>
            <person name="Nakayama K."/>
        </authorList>
    </citation>
    <scope>NUCLEOTIDE SEQUENCE</scope>
</reference>
<dbReference type="Proteomes" id="UP001151760">
    <property type="component" value="Unassembled WGS sequence"/>
</dbReference>
<evidence type="ECO:0000256" key="1">
    <source>
        <dbReference type="SAM" id="MobiDB-lite"/>
    </source>
</evidence>
<proteinExistence type="predicted"/>
<feature type="region of interest" description="Disordered" evidence="1">
    <location>
        <begin position="38"/>
        <end position="65"/>
    </location>
</feature>
<feature type="compositionally biased region" description="Polar residues" evidence="1">
    <location>
        <begin position="45"/>
        <end position="61"/>
    </location>
</feature>
<comment type="caution">
    <text evidence="2">The sequence shown here is derived from an EMBL/GenBank/DDBJ whole genome shotgun (WGS) entry which is preliminary data.</text>
</comment>
<evidence type="ECO:0000313" key="3">
    <source>
        <dbReference type="Proteomes" id="UP001151760"/>
    </source>
</evidence>
<accession>A0ABQ4YV70</accession>
<protein>
    <submittedName>
        <fullName evidence="2">Uncharacterized protein</fullName>
    </submittedName>
</protein>
<name>A0ABQ4YV70_9ASTR</name>
<gene>
    <name evidence="2" type="ORF">Tco_0748229</name>
</gene>
<evidence type="ECO:0000313" key="2">
    <source>
        <dbReference type="EMBL" id="GJS81688.1"/>
    </source>
</evidence>